<dbReference type="Gene3D" id="3.20.20.140">
    <property type="entry name" value="Metal-dependent hydrolases"/>
    <property type="match status" value="1"/>
</dbReference>
<accession>A0A2T0B3N1</accession>
<sequence length="320" mass="36375">MLNIIDMHCDTIYKLVNSKEEKNLKKNDLSVDIEKLKGGNSLAQFFALFIDKEECEDSLDTCLKMLDRFYLELKKNEDNIRLARNYNELCNNKSLGKISAFLTIEDGGALKGKLYNLRNFYRLGVRLITLTWNYKNEIGYPNCKDKYMEKGLTTFGVELIEEMNNLGMIIDVSHLSDGGFYEVAKHSKDPFIASHSNARAITPHRRNLTDEMIKLLSEKGGIMGINFCNGFLKTMGDDNTGVSNIEDMVRHIKHIKNVGGVQCIALGTDFDGISCPVEIQDISQMEKLVIALDKEGFSEEEIEKICYKNAERIIKDILID</sequence>
<dbReference type="PANTHER" id="PTHR10443:SF12">
    <property type="entry name" value="DIPEPTIDASE"/>
    <property type="match status" value="1"/>
</dbReference>
<name>A0A2T0B3N1_9CLOT</name>
<dbReference type="GO" id="GO:0070573">
    <property type="term" value="F:metallodipeptidase activity"/>
    <property type="evidence" value="ECO:0007669"/>
    <property type="project" value="InterPro"/>
</dbReference>
<dbReference type="CDD" id="cd01301">
    <property type="entry name" value="rDP_like"/>
    <property type="match status" value="1"/>
</dbReference>
<dbReference type="Proteomes" id="UP000239706">
    <property type="component" value="Unassembled WGS sequence"/>
</dbReference>
<comment type="caution">
    <text evidence="1">The sequence shown here is derived from an EMBL/GenBank/DDBJ whole genome shotgun (WGS) entry which is preliminary data.</text>
</comment>
<reference evidence="1 2" key="1">
    <citation type="submission" date="2018-03" db="EMBL/GenBank/DDBJ databases">
        <title>Genome sequence of Clostridium liquoris DSM 100320.</title>
        <authorList>
            <person name="Poehlein A."/>
            <person name="Daniel R."/>
        </authorList>
    </citation>
    <scope>NUCLEOTIDE SEQUENCE [LARGE SCALE GENOMIC DNA]</scope>
    <source>
        <strain evidence="1 2">DSM 100320</strain>
    </source>
</reference>
<evidence type="ECO:0000313" key="2">
    <source>
        <dbReference type="Proteomes" id="UP000239706"/>
    </source>
</evidence>
<organism evidence="1 2">
    <name type="scientific">Clostridium liquoris</name>
    <dbReference type="NCBI Taxonomy" id="1289519"/>
    <lineage>
        <taxon>Bacteria</taxon>
        <taxon>Bacillati</taxon>
        <taxon>Bacillota</taxon>
        <taxon>Clostridia</taxon>
        <taxon>Eubacteriales</taxon>
        <taxon>Clostridiaceae</taxon>
        <taxon>Clostridium</taxon>
    </lineage>
</organism>
<dbReference type="Pfam" id="PF01244">
    <property type="entry name" value="Peptidase_M19"/>
    <property type="match status" value="1"/>
</dbReference>
<gene>
    <name evidence="1" type="ORF">CLLI_17840</name>
</gene>
<dbReference type="InterPro" id="IPR008257">
    <property type="entry name" value="Pept_M19"/>
</dbReference>
<dbReference type="AlphaFoldDB" id="A0A2T0B3N1"/>
<evidence type="ECO:0000313" key="1">
    <source>
        <dbReference type="EMBL" id="PRR78357.1"/>
    </source>
</evidence>
<dbReference type="GO" id="GO:0006508">
    <property type="term" value="P:proteolysis"/>
    <property type="evidence" value="ECO:0007669"/>
    <property type="project" value="InterPro"/>
</dbReference>
<dbReference type="PROSITE" id="PS51365">
    <property type="entry name" value="RENAL_DIPEPTIDASE_2"/>
    <property type="match status" value="1"/>
</dbReference>
<dbReference type="InterPro" id="IPR032466">
    <property type="entry name" value="Metal_Hydrolase"/>
</dbReference>
<proteinExistence type="predicted"/>
<dbReference type="EMBL" id="PVXO01000047">
    <property type="protein sequence ID" value="PRR78357.1"/>
    <property type="molecule type" value="Genomic_DNA"/>
</dbReference>
<protein>
    <submittedName>
        <fullName evidence="1">Membrane dipeptidase</fullName>
    </submittedName>
</protein>
<keyword evidence="2" id="KW-1185">Reference proteome</keyword>
<dbReference type="PANTHER" id="PTHR10443">
    <property type="entry name" value="MICROSOMAL DIPEPTIDASE"/>
    <property type="match status" value="1"/>
</dbReference>
<dbReference type="SUPFAM" id="SSF51556">
    <property type="entry name" value="Metallo-dependent hydrolases"/>
    <property type="match status" value="1"/>
</dbReference>